<dbReference type="STRING" id="720554.Clocl_2425"/>
<dbReference type="GO" id="GO:0051301">
    <property type="term" value="P:cell division"/>
    <property type="evidence" value="ECO:0007669"/>
    <property type="project" value="UniProtKB-KW"/>
</dbReference>
<dbReference type="PROSITE" id="PS51178">
    <property type="entry name" value="PASTA"/>
    <property type="match status" value="2"/>
</dbReference>
<accession>G8LZ56</accession>
<dbReference type="AlphaFoldDB" id="G8LZ56"/>
<evidence type="ECO:0000256" key="3">
    <source>
        <dbReference type="ARBA" id="ARBA00023136"/>
    </source>
</evidence>
<dbReference type="PANTHER" id="PTHR30627">
    <property type="entry name" value="PEPTIDOGLYCAN D,D-TRANSPEPTIDASE"/>
    <property type="match status" value="1"/>
</dbReference>
<dbReference type="KEGG" id="ccl:Clocl_2425"/>
<dbReference type="PANTHER" id="PTHR30627:SF1">
    <property type="entry name" value="PEPTIDOGLYCAN D,D-TRANSPEPTIDASE FTSI"/>
    <property type="match status" value="1"/>
</dbReference>
<organism evidence="6 7">
    <name type="scientific">Acetivibrio clariflavus (strain DSM 19732 / NBRC 101661 / EBR45)</name>
    <name type="common">Clostridium clariflavum</name>
    <dbReference type="NCBI Taxonomy" id="720554"/>
    <lineage>
        <taxon>Bacteria</taxon>
        <taxon>Bacillati</taxon>
        <taxon>Bacillota</taxon>
        <taxon>Clostridia</taxon>
        <taxon>Eubacteriales</taxon>
        <taxon>Oscillospiraceae</taxon>
        <taxon>Acetivibrio</taxon>
    </lineage>
</organism>
<dbReference type="InterPro" id="IPR050515">
    <property type="entry name" value="Beta-lactam/transpept"/>
</dbReference>
<reference evidence="6 7" key="2">
    <citation type="journal article" date="2012" name="Stand. Genomic Sci.">
        <title>Complete Genome Sequence of Clostridium clariflavum DSM 19732.</title>
        <authorList>
            <person name="Izquierdo J.A."/>
            <person name="Goodwin L."/>
            <person name="Davenport K.W."/>
            <person name="Teshima H."/>
            <person name="Bruce D."/>
            <person name="Detter C."/>
            <person name="Tapia R."/>
            <person name="Han S."/>
            <person name="Land M."/>
            <person name="Hauser L."/>
            <person name="Jeffries C.D."/>
            <person name="Han J."/>
            <person name="Pitluck S."/>
            <person name="Nolan M."/>
            <person name="Chen A."/>
            <person name="Huntemann M."/>
            <person name="Mavromatis K."/>
            <person name="Mikhailova N."/>
            <person name="Liolios K."/>
            <person name="Woyke T."/>
            <person name="Lynd L.R."/>
        </authorList>
    </citation>
    <scope>NUCLEOTIDE SEQUENCE [LARGE SCALE GENOMIC DNA]</scope>
    <source>
        <strain evidence="7">DSM 19732 / NBRC 101661 / EBR45</strain>
    </source>
</reference>
<feature type="domain" description="PASTA" evidence="5">
    <location>
        <begin position="600"/>
        <end position="664"/>
    </location>
</feature>
<dbReference type="SMART" id="SM00740">
    <property type="entry name" value="PASTA"/>
    <property type="match status" value="2"/>
</dbReference>
<dbReference type="Proteomes" id="UP000005435">
    <property type="component" value="Chromosome"/>
</dbReference>
<dbReference type="Gene3D" id="3.30.10.20">
    <property type="match status" value="2"/>
</dbReference>
<protein>
    <submittedName>
        <fullName evidence="6">Cell division protein FtsI/penicillin-binding protein 2</fullName>
    </submittedName>
</protein>
<keyword evidence="4" id="KW-1133">Transmembrane helix</keyword>
<dbReference type="RefSeq" id="WP_014255568.1">
    <property type="nucleotide sequence ID" value="NC_016627.1"/>
</dbReference>
<gene>
    <name evidence="6" type="ordered locus">Clocl_2425</name>
</gene>
<evidence type="ECO:0000313" key="6">
    <source>
        <dbReference type="EMBL" id="AEV69000.1"/>
    </source>
</evidence>
<dbReference type="InterPro" id="IPR012338">
    <property type="entry name" value="Beta-lactam/transpept-like"/>
</dbReference>
<evidence type="ECO:0000313" key="7">
    <source>
        <dbReference type="Proteomes" id="UP000005435"/>
    </source>
</evidence>
<dbReference type="SUPFAM" id="SSF56519">
    <property type="entry name" value="Penicillin binding protein dimerisation domain"/>
    <property type="match status" value="1"/>
</dbReference>
<dbReference type="SUPFAM" id="SSF54184">
    <property type="entry name" value="Penicillin-binding protein 2x (pbp-2x), c-terminal domain"/>
    <property type="match status" value="2"/>
</dbReference>
<keyword evidence="3 4" id="KW-0472">Membrane</keyword>
<sequence precursor="true">MYFGGNSVAGPSVTMKKRLIFLMLSFSVLIFALIVRVGWIQIVKGEWYQKMAYEQQNRDREITPRRGTIYDRNMNPLAISATVERIVVNPQDFEKLEESRKEEIAEKLAQILELKKEDVLKKIKRDSCYEIIKKQVEKEVGNEIRKWIKEEGIIGIYIDEDTKRYYPQNNLAAHVIGFTGADNQGLSGIEAVMEKYLKGIPGKILSETDVSGRYVSFSEEKRINPQDGLNVVLTIDENIQYIASNALDKAISDNKVLNGAIAIVMDPRNGDILAMVSKPDFDLNNPRSAPPGENPETWNGYSAEGVEKLSRTVWRNKCVMDTYEPGSTFKAITTAAGLEEGVVTPDTMTSDHTINISGHNINCWKPNAHGVETFREAVYNSCNPAFVKVAQGLGIEKFYKYLRAFGFFDKTGISLPGEATSIFQPKFTEIDMAVASFGQRFQISPIQLISAYSAIANGGKLMKPRIVKELVDADGNVVEKFEPEVVRNVISQKTSETLRDILEGVVSEGTGRNAYVKGYRVAGKTGTSETLKKGVYIASFAGIAPADNPAICVLVAFDNPTGDSYYGGVVAAPVAGKIIEDTLNYLGVERRYNEKDLEMMAEEVVVPDIRDMTVEEAKKILKEKGLEWKIEGDNKANDAIVKQQTPRAGAKIAKNSVVITYTYTPETEKMVKVPDLSMKTVDEATRALNDAGLNIKVNGLGNAMAQSVEAGAEVTVGSVIEVEFRYLDTH</sequence>
<dbReference type="Pfam" id="PF00905">
    <property type="entry name" value="Transpeptidase"/>
    <property type="match status" value="1"/>
</dbReference>
<evidence type="ECO:0000256" key="2">
    <source>
        <dbReference type="ARBA" id="ARBA00007171"/>
    </source>
</evidence>
<dbReference type="Gene3D" id="3.40.710.10">
    <property type="entry name" value="DD-peptidase/beta-lactamase superfamily"/>
    <property type="match status" value="1"/>
</dbReference>
<dbReference type="EMBL" id="CP003065">
    <property type="protein sequence ID" value="AEV69000.1"/>
    <property type="molecule type" value="Genomic_DNA"/>
</dbReference>
<comment type="similarity">
    <text evidence="2">Belongs to the transpeptidase family.</text>
</comment>
<dbReference type="CDD" id="cd06576">
    <property type="entry name" value="PASTA_Pbp2x-like_1"/>
    <property type="match status" value="1"/>
</dbReference>
<dbReference type="Pfam" id="PF03717">
    <property type="entry name" value="PBP_dimer"/>
    <property type="match status" value="1"/>
</dbReference>
<evidence type="ECO:0000256" key="4">
    <source>
        <dbReference type="SAM" id="Phobius"/>
    </source>
</evidence>
<dbReference type="GO" id="GO:0071555">
    <property type="term" value="P:cell wall organization"/>
    <property type="evidence" value="ECO:0007669"/>
    <property type="project" value="TreeGrafter"/>
</dbReference>
<dbReference type="SUPFAM" id="SSF56601">
    <property type="entry name" value="beta-lactamase/transpeptidase-like"/>
    <property type="match status" value="1"/>
</dbReference>
<dbReference type="eggNOG" id="COG0768">
    <property type="taxonomic scope" value="Bacteria"/>
</dbReference>
<dbReference type="InterPro" id="IPR005311">
    <property type="entry name" value="PBP_dimer"/>
</dbReference>
<comment type="subcellular location">
    <subcellularLocation>
        <location evidence="1">Membrane</location>
    </subcellularLocation>
</comment>
<proteinExistence type="inferred from homology"/>
<dbReference type="InterPro" id="IPR001460">
    <property type="entry name" value="PCN-bd_Tpept"/>
</dbReference>
<keyword evidence="6" id="KW-0131">Cell cycle</keyword>
<dbReference type="InterPro" id="IPR036138">
    <property type="entry name" value="PBP_dimer_sf"/>
</dbReference>
<feature type="domain" description="PASTA" evidence="5">
    <location>
        <begin position="667"/>
        <end position="726"/>
    </location>
</feature>
<name>G8LZ56_ACECE</name>
<dbReference type="Pfam" id="PF03793">
    <property type="entry name" value="PASTA"/>
    <property type="match status" value="2"/>
</dbReference>
<dbReference type="InterPro" id="IPR005543">
    <property type="entry name" value="PASTA_dom"/>
</dbReference>
<evidence type="ECO:0000259" key="5">
    <source>
        <dbReference type="PROSITE" id="PS51178"/>
    </source>
</evidence>
<dbReference type="CDD" id="cd06575">
    <property type="entry name" value="PASTA_Pbp2x-like_2"/>
    <property type="match status" value="1"/>
</dbReference>
<feature type="transmembrane region" description="Helical" evidence="4">
    <location>
        <begin position="20"/>
        <end position="39"/>
    </location>
</feature>
<reference evidence="7" key="1">
    <citation type="submission" date="2011-12" db="EMBL/GenBank/DDBJ databases">
        <title>Complete sequence of Clostridium clariflavum DSM 19732.</title>
        <authorList>
            <consortium name="US DOE Joint Genome Institute"/>
            <person name="Lucas S."/>
            <person name="Han J."/>
            <person name="Lapidus A."/>
            <person name="Cheng J.-F."/>
            <person name="Goodwin L."/>
            <person name="Pitluck S."/>
            <person name="Peters L."/>
            <person name="Teshima H."/>
            <person name="Detter J.C."/>
            <person name="Han C."/>
            <person name="Tapia R."/>
            <person name="Land M."/>
            <person name="Hauser L."/>
            <person name="Kyrpides N."/>
            <person name="Ivanova N."/>
            <person name="Pagani I."/>
            <person name="Kitzmiller T."/>
            <person name="Lynd L."/>
            <person name="Izquierdo J."/>
            <person name="Woyke T."/>
        </authorList>
    </citation>
    <scope>NUCLEOTIDE SEQUENCE [LARGE SCALE GENOMIC DNA]</scope>
    <source>
        <strain evidence="7">DSM 19732 / NBRC 101661 / EBR45</strain>
    </source>
</reference>
<evidence type="ECO:0000256" key="1">
    <source>
        <dbReference type="ARBA" id="ARBA00004370"/>
    </source>
</evidence>
<dbReference type="GO" id="GO:0005886">
    <property type="term" value="C:plasma membrane"/>
    <property type="evidence" value="ECO:0007669"/>
    <property type="project" value="TreeGrafter"/>
</dbReference>
<keyword evidence="7" id="KW-1185">Reference proteome</keyword>
<keyword evidence="4" id="KW-0812">Transmembrane</keyword>
<dbReference type="GO" id="GO:0008658">
    <property type="term" value="F:penicillin binding"/>
    <property type="evidence" value="ECO:0007669"/>
    <property type="project" value="InterPro"/>
</dbReference>
<dbReference type="HOGENOM" id="CLU_009289_6_0_9"/>
<keyword evidence="6" id="KW-0132">Cell division</keyword>
<dbReference type="Gene3D" id="3.90.1310.10">
    <property type="entry name" value="Penicillin-binding protein 2a (Domain 2)"/>
    <property type="match status" value="1"/>
</dbReference>